<evidence type="ECO:0000313" key="1">
    <source>
        <dbReference type="EMBL" id="MBB3711755.1"/>
    </source>
</evidence>
<dbReference type="Proteomes" id="UP000576152">
    <property type="component" value="Unassembled WGS sequence"/>
</dbReference>
<gene>
    <name evidence="1" type="ORF">FHS00_001326</name>
</gene>
<name>A0ABR6HMS5_9RHOB</name>
<proteinExistence type="predicted"/>
<accession>A0ABR6HMS5</accession>
<organism evidence="1 2">
    <name type="scientific">Limimaricola variabilis</name>
    <dbReference type="NCBI Taxonomy" id="1492771"/>
    <lineage>
        <taxon>Bacteria</taxon>
        <taxon>Pseudomonadati</taxon>
        <taxon>Pseudomonadota</taxon>
        <taxon>Alphaproteobacteria</taxon>
        <taxon>Rhodobacterales</taxon>
        <taxon>Paracoccaceae</taxon>
        <taxon>Limimaricola</taxon>
    </lineage>
</organism>
<sequence length="52" mass="5631">MVKVRRNAPFITVDMNEDSTYTVAVSANDGIAFVRTADAESAQKLKSLLAKS</sequence>
<keyword evidence="2" id="KW-1185">Reference proteome</keyword>
<dbReference type="EMBL" id="JACIBX010000003">
    <property type="protein sequence ID" value="MBB3711755.1"/>
    <property type="molecule type" value="Genomic_DNA"/>
</dbReference>
<evidence type="ECO:0000313" key="2">
    <source>
        <dbReference type="Proteomes" id="UP000576152"/>
    </source>
</evidence>
<comment type="caution">
    <text evidence="1">The sequence shown here is derived from an EMBL/GenBank/DDBJ whole genome shotgun (WGS) entry which is preliminary data.</text>
</comment>
<protein>
    <submittedName>
        <fullName evidence="1">Phosphoribosylformylglycinamidine (FGAM) synthase-like amidotransferase family enzyme</fullName>
    </submittedName>
</protein>
<reference evidence="1 2" key="1">
    <citation type="submission" date="2020-08" db="EMBL/GenBank/DDBJ databases">
        <title>Genomic Encyclopedia of Type Strains, Phase III (KMG-III): the genomes of soil and plant-associated and newly described type strains.</title>
        <authorList>
            <person name="Whitman W."/>
        </authorList>
    </citation>
    <scope>NUCLEOTIDE SEQUENCE [LARGE SCALE GENOMIC DNA]</scope>
    <source>
        <strain evidence="1 2">CECT 8572</strain>
    </source>
</reference>